<name>A0A538SWD7_UNCEI</name>
<accession>A0A538SWD7</accession>
<reference evidence="1 2" key="1">
    <citation type="journal article" date="2019" name="Nat. Microbiol.">
        <title>Mediterranean grassland soil C-N compound turnover is dependent on rainfall and depth, and is mediated by genomically divergent microorganisms.</title>
        <authorList>
            <person name="Diamond S."/>
            <person name="Andeer P.F."/>
            <person name="Li Z."/>
            <person name="Crits-Christoph A."/>
            <person name="Burstein D."/>
            <person name="Anantharaman K."/>
            <person name="Lane K.R."/>
            <person name="Thomas B.C."/>
            <person name="Pan C."/>
            <person name="Northen T.R."/>
            <person name="Banfield J.F."/>
        </authorList>
    </citation>
    <scope>NUCLEOTIDE SEQUENCE [LARGE SCALE GENOMIC DNA]</scope>
    <source>
        <strain evidence="1">WS_2</strain>
    </source>
</reference>
<organism evidence="1 2">
    <name type="scientific">Eiseniibacteriota bacterium</name>
    <dbReference type="NCBI Taxonomy" id="2212470"/>
    <lineage>
        <taxon>Bacteria</taxon>
        <taxon>Candidatus Eiseniibacteriota</taxon>
    </lineage>
</organism>
<dbReference type="AlphaFoldDB" id="A0A538SWD7"/>
<proteinExistence type="predicted"/>
<evidence type="ECO:0000313" key="1">
    <source>
        <dbReference type="EMBL" id="TMQ55718.1"/>
    </source>
</evidence>
<gene>
    <name evidence="1" type="ORF">E6K72_06030</name>
</gene>
<protein>
    <submittedName>
        <fullName evidence="1">Uncharacterized protein</fullName>
    </submittedName>
</protein>
<dbReference type="Proteomes" id="UP000317716">
    <property type="component" value="Unassembled WGS sequence"/>
</dbReference>
<dbReference type="EMBL" id="VBOS01000201">
    <property type="protein sequence ID" value="TMQ55718.1"/>
    <property type="molecule type" value="Genomic_DNA"/>
</dbReference>
<comment type="caution">
    <text evidence="1">The sequence shown here is derived from an EMBL/GenBank/DDBJ whole genome shotgun (WGS) entry which is preliminary data.</text>
</comment>
<evidence type="ECO:0000313" key="2">
    <source>
        <dbReference type="Proteomes" id="UP000317716"/>
    </source>
</evidence>
<sequence>MGVLWIATGAHNLIARQGTAKRLFNDHPEEIIGRLQQLSAGEPALVVTDDLVLTFEINERRAKGRTQLVTCSPFHDRFHGYPAGLHEDVARFNWAFIIDHPEGAPPGEDLPGAEAAAALSKGRQLIADPRQVDLGVDPDWRLKSHLVNARVGPSRLRAFYGRPMPGDWPDVGRHMELAAGYSMFKDL</sequence>